<dbReference type="AlphaFoldDB" id="A0A2U2XFB5"/>
<evidence type="ECO:0000256" key="1">
    <source>
        <dbReference type="SAM" id="Phobius"/>
    </source>
</evidence>
<feature type="transmembrane region" description="Helical" evidence="1">
    <location>
        <begin position="177"/>
        <end position="199"/>
    </location>
</feature>
<evidence type="ECO:0008006" key="4">
    <source>
        <dbReference type="Google" id="ProtNLM"/>
    </source>
</evidence>
<keyword evidence="3" id="KW-1185">Reference proteome</keyword>
<feature type="transmembrane region" description="Helical" evidence="1">
    <location>
        <begin position="146"/>
        <end position="165"/>
    </location>
</feature>
<feature type="transmembrane region" description="Helical" evidence="1">
    <location>
        <begin position="211"/>
        <end position="231"/>
    </location>
</feature>
<sequence length="288" mass="31394">MIYLLLSIASSTLILITFRLFERFNINVFQAIVYNYITGFSVGLFLFGDEWKAGDLSTGFWIPFVFIVGASFIGLFLMMGKSSQENGIGITSVTVKMSLAIPVLAAIFLYQESVYFTKIIGIMAALIGVFLITFQKKIDQEKRGKGKVWFLVLLFLGSGMLDTVVNYVEKVAAGDLSLALFTALGFGVAAILGLLFMFVKVIKRDIQFQKSAILGGFILGIPNFFSMYFLLMAIRFSGLSDSVTYAVNNTGVVIASFIIGILAFKESASTLKIVGGIVSVAAILLLTL</sequence>
<dbReference type="OrthoDB" id="1524053at2"/>
<reference evidence="2 3" key="1">
    <citation type="submission" date="2018-05" db="EMBL/GenBank/DDBJ databases">
        <title>Brumimicrobium oceani sp. nov., isolated from coastal sediment.</title>
        <authorList>
            <person name="Kou Y."/>
        </authorList>
    </citation>
    <scope>NUCLEOTIDE SEQUENCE [LARGE SCALE GENOMIC DNA]</scope>
    <source>
        <strain evidence="2 3">C305</strain>
    </source>
</reference>
<feature type="transmembrane region" description="Helical" evidence="1">
    <location>
        <begin position="115"/>
        <end position="134"/>
    </location>
</feature>
<comment type="caution">
    <text evidence="2">The sequence shown here is derived from an EMBL/GenBank/DDBJ whole genome shotgun (WGS) entry which is preliminary data.</text>
</comment>
<name>A0A2U2XFB5_9FLAO</name>
<dbReference type="EMBL" id="QFRJ01000002">
    <property type="protein sequence ID" value="PWH86430.1"/>
    <property type="molecule type" value="Genomic_DNA"/>
</dbReference>
<gene>
    <name evidence="2" type="ORF">DIT68_04105</name>
</gene>
<evidence type="ECO:0000313" key="2">
    <source>
        <dbReference type="EMBL" id="PWH86430.1"/>
    </source>
</evidence>
<feature type="transmembrane region" description="Helical" evidence="1">
    <location>
        <begin position="271"/>
        <end position="287"/>
    </location>
</feature>
<feature type="transmembrane region" description="Helical" evidence="1">
    <location>
        <begin position="87"/>
        <end position="109"/>
    </location>
</feature>
<keyword evidence="1" id="KW-0812">Transmembrane</keyword>
<dbReference type="RefSeq" id="WP_109358541.1">
    <property type="nucleotide sequence ID" value="NZ_QFRJ01000002.1"/>
</dbReference>
<feature type="transmembrane region" description="Helical" evidence="1">
    <location>
        <begin position="60"/>
        <end position="80"/>
    </location>
</feature>
<accession>A0A2U2XFB5</accession>
<proteinExistence type="predicted"/>
<reference evidence="2 3" key="2">
    <citation type="submission" date="2018-05" db="EMBL/GenBank/DDBJ databases">
        <authorList>
            <person name="Lanie J.A."/>
            <person name="Ng W.-L."/>
            <person name="Kazmierczak K.M."/>
            <person name="Andrzejewski T.M."/>
            <person name="Davidsen T.M."/>
            <person name="Wayne K.J."/>
            <person name="Tettelin H."/>
            <person name="Glass J.I."/>
            <person name="Rusch D."/>
            <person name="Podicherti R."/>
            <person name="Tsui H.-C.T."/>
            <person name="Winkler M.E."/>
        </authorList>
    </citation>
    <scope>NUCLEOTIDE SEQUENCE [LARGE SCALE GENOMIC DNA]</scope>
    <source>
        <strain evidence="2 3">C305</strain>
    </source>
</reference>
<keyword evidence="1" id="KW-1133">Transmembrane helix</keyword>
<keyword evidence="1" id="KW-0472">Membrane</keyword>
<organism evidence="2 3">
    <name type="scientific">Brumimicrobium oceani</name>
    <dbReference type="NCBI Taxonomy" id="2100725"/>
    <lineage>
        <taxon>Bacteria</taxon>
        <taxon>Pseudomonadati</taxon>
        <taxon>Bacteroidota</taxon>
        <taxon>Flavobacteriia</taxon>
        <taxon>Flavobacteriales</taxon>
        <taxon>Crocinitomicaceae</taxon>
        <taxon>Brumimicrobium</taxon>
    </lineage>
</organism>
<dbReference type="InterPro" id="IPR037185">
    <property type="entry name" value="EmrE-like"/>
</dbReference>
<feature type="transmembrane region" description="Helical" evidence="1">
    <location>
        <begin position="28"/>
        <end position="48"/>
    </location>
</feature>
<protein>
    <recommendedName>
        <fullName evidence="4">EamA domain-containing protein</fullName>
    </recommendedName>
</protein>
<evidence type="ECO:0000313" key="3">
    <source>
        <dbReference type="Proteomes" id="UP000245370"/>
    </source>
</evidence>
<feature type="transmembrane region" description="Helical" evidence="1">
    <location>
        <begin position="6"/>
        <end position="21"/>
    </location>
</feature>
<dbReference type="Proteomes" id="UP000245370">
    <property type="component" value="Unassembled WGS sequence"/>
</dbReference>
<feature type="transmembrane region" description="Helical" evidence="1">
    <location>
        <begin position="243"/>
        <end position="264"/>
    </location>
</feature>
<dbReference type="SUPFAM" id="SSF103481">
    <property type="entry name" value="Multidrug resistance efflux transporter EmrE"/>
    <property type="match status" value="2"/>
</dbReference>